<name>E3KQH4_PUCGT</name>
<dbReference type="GeneID" id="10540648"/>
<dbReference type="AlphaFoldDB" id="E3KQH4"/>
<evidence type="ECO:0000313" key="2">
    <source>
        <dbReference type="EMBL" id="EFP86549.2"/>
    </source>
</evidence>
<dbReference type="KEGG" id="pgr:PGTG_12931"/>
<feature type="region of interest" description="Disordered" evidence="1">
    <location>
        <begin position="32"/>
        <end position="91"/>
    </location>
</feature>
<dbReference type="InParanoid" id="E3KQH4"/>
<dbReference type="HOGENOM" id="CLU_187866_0_0_1"/>
<organism evidence="2 3">
    <name type="scientific">Puccinia graminis f. sp. tritici (strain CRL 75-36-700-3 / race SCCL)</name>
    <name type="common">Black stem rust fungus</name>
    <dbReference type="NCBI Taxonomy" id="418459"/>
    <lineage>
        <taxon>Eukaryota</taxon>
        <taxon>Fungi</taxon>
        <taxon>Dikarya</taxon>
        <taxon>Basidiomycota</taxon>
        <taxon>Pucciniomycotina</taxon>
        <taxon>Pucciniomycetes</taxon>
        <taxon>Pucciniales</taxon>
        <taxon>Pucciniaceae</taxon>
        <taxon>Puccinia</taxon>
    </lineage>
</organism>
<keyword evidence="3" id="KW-1185">Reference proteome</keyword>
<protein>
    <submittedName>
        <fullName evidence="2">Uncharacterized protein</fullName>
    </submittedName>
</protein>
<dbReference type="Proteomes" id="UP000008783">
    <property type="component" value="Unassembled WGS sequence"/>
</dbReference>
<dbReference type="OrthoDB" id="10393239at2759"/>
<evidence type="ECO:0000256" key="1">
    <source>
        <dbReference type="SAM" id="MobiDB-lite"/>
    </source>
</evidence>
<dbReference type="EMBL" id="DS178301">
    <property type="protein sequence ID" value="EFP86549.2"/>
    <property type="molecule type" value="Genomic_DNA"/>
</dbReference>
<feature type="compositionally biased region" description="Basic and acidic residues" evidence="1">
    <location>
        <begin position="73"/>
        <end position="91"/>
    </location>
</feature>
<proteinExistence type="predicted"/>
<evidence type="ECO:0000313" key="3">
    <source>
        <dbReference type="Proteomes" id="UP000008783"/>
    </source>
</evidence>
<sequence length="91" mass="10271">MRLYSQNIQEMKLTSAILFQIQAMIPATKGLGNEAIPDKSPRAPGIKQHMEGTTRRNSHRISNPPGTQLLARIESDRNKTQSEPGDHIWHQ</sequence>
<gene>
    <name evidence="2" type="ORF">PGTG_12931</name>
</gene>
<reference evidence="3" key="2">
    <citation type="journal article" date="2011" name="Proc. Natl. Acad. Sci. U.S.A.">
        <title>Obligate biotrophy features unraveled by the genomic analysis of rust fungi.</title>
        <authorList>
            <person name="Duplessis S."/>
            <person name="Cuomo C.A."/>
            <person name="Lin Y.-C."/>
            <person name="Aerts A."/>
            <person name="Tisserant E."/>
            <person name="Veneault-Fourrey C."/>
            <person name="Joly D.L."/>
            <person name="Hacquard S."/>
            <person name="Amselem J."/>
            <person name="Cantarel B.L."/>
            <person name="Chiu R."/>
            <person name="Coutinho P.M."/>
            <person name="Feau N."/>
            <person name="Field M."/>
            <person name="Frey P."/>
            <person name="Gelhaye E."/>
            <person name="Goldberg J."/>
            <person name="Grabherr M.G."/>
            <person name="Kodira C.D."/>
            <person name="Kohler A."/>
            <person name="Kuees U."/>
            <person name="Lindquist E.A."/>
            <person name="Lucas S.M."/>
            <person name="Mago R."/>
            <person name="Mauceli E."/>
            <person name="Morin E."/>
            <person name="Murat C."/>
            <person name="Pangilinan J.L."/>
            <person name="Park R."/>
            <person name="Pearson M."/>
            <person name="Quesneville H."/>
            <person name="Rouhier N."/>
            <person name="Sakthikumar S."/>
            <person name="Salamov A.A."/>
            <person name="Schmutz J."/>
            <person name="Selles B."/>
            <person name="Shapiro H."/>
            <person name="Tanguay P."/>
            <person name="Tuskan G.A."/>
            <person name="Henrissat B."/>
            <person name="Van de Peer Y."/>
            <person name="Rouze P."/>
            <person name="Ellis J.G."/>
            <person name="Dodds P.N."/>
            <person name="Schein J.E."/>
            <person name="Zhong S."/>
            <person name="Hamelin R.C."/>
            <person name="Grigoriev I.V."/>
            <person name="Szabo L.J."/>
            <person name="Martin F."/>
        </authorList>
    </citation>
    <scope>NUCLEOTIDE SEQUENCE [LARGE SCALE GENOMIC DNA]</scope>
    <source>
        <strain evidence="3">CRL 75-36-700-3 / race SCCL</strain>
    </source>
</reference>
<accession>E3KQH4</accession>
<dbReference type="RefSeq" id="XP_003330968.2">
    <property type="nucleotide sequence ID" value="XM_003330920.2"/>
</dbReference>
<dbReference type="VEuPathDB" id="FungiDB:PGTG_12931"/>
<reference key="1">
    <citation type="submission" date="2007-01" db="EMBL/GenBank/DDBJ databases">
        <title>The Genome Sequence of Puccinia graminis f. sp. tritici Strain CRL 75-36-700-3.</title>
        <authorList>
            <consortium name="The Broad Institute Genome Sequencing Platform"/>
            <person name="Birren B."/>
            <person name="Lander E."/>
            <person name="Galagan J."/>
            <person name="Nusbaum C."/>
            <person name="Devon K."/>
            <person name="Cuomo C."/>
            <person name="Jaffe D."/>
            <person name="Butler J."/>
            <person name="Alvarez P."/>
            <person name="Gnerre S."/>
            <person name="Grabherr M."/>
            <person name="Mauceli E."/>
            <person name="Brockman W."/>
            <person name="Young S."/>
            <person name="LaButti K."/>
            <person name="Sykes S."/>
            <person name="DeCaprio D."/>
            <person name="Crawford M."/>
            <person name="Koehrsen M."/>
            <person name="Engels R."/>
            <person name="Montgomery P."/>
            <person name="Pearson M."/>
            <person name="Howarth C."/>
            <person name="Larson L."/>
            <person name="White J."/>
            <person name="Zeng Q."/>
            <person name="Kodira C."/>
            <person name="Yandava C."/>
            <person name="Alvarado L."/>
            <person name="O'Leary S."/>
            <person name="Szabo L."/>
            <person name="Dean R."/>
            <person name="Schein J."/>
        </authorList>
    </citation>
    <scope>NUCLEOTIDE SEQUENCE</scope>
    <source>
        <strain>CRL 75-36-700-3</strain>
    </source>
</reference>